<dbReference type="EMBL" id="SMLD01000046">
    <property type="protein sequence ID" value="TDE50916.1"/>
    <property type="molecule type" value="Genomic_DNA"/>
</dbReference>
<dbReference type="Pfam" id="PF05076">
    <property type="entry name" value="SUFU"/>
    <property type="match status" value="1"/>
</dbReference>
<dbReference type="InterPro" id="IPR007768">
    <property type="entry name" value="Suppressor_of_fused"/>
</dbReference>
<accession>A0A4R5FH01</accession>
<dbReference type="SUPFAM" id="SSF103359">
    <property type="entry name" value="Suppressor of Fused, N-terminal domain"/>
    <property type="match status" value="1"/>
</dbReference>
<dbReference type="PANTHER" id="PTHR10928">
    <property type="entry name" value="SUPPRESSOR OF FUSED"/>
    <property type="match status" value="1"/>
</dbReference>
<proteinExistence type="predicted"/>
<dbReference type="Proteomes" id="UP000295136">
    <property type="component" value="Unassembled WGS sequence"/>
</dbReference>
<protein>
    <submittedName>
        <fullName evidence="2">Suppressor of fused domain protein</fullName>
    </submittedName>
</protein>
<dbReference type="PANTHER" id="PTHR10928:SF2">
    <property type="entry name" value="SUPPRESSOR OF FUSED HOMOLOG"/>
    <property type="match status" value="1"/>
</dbReference>
<keyword evidence="3" id="KW-1185">Reference proteome</keyword>
<name>A0A4R5FH01_9ACTN</name>
<evidence type="ECO:0000313" key="3">
    <source>
        <dbReference type="Proteomes" id="UP000295136"/>
    </source>
</evidence>
<dbReference type="RefSeq" id="WP_132631686.1">
    <property type="nucleotide sequence ID" value="NZ_SMLD01000046.1"/>
</dbReference>
<dbReference type="GO" id="GO:0005737">
    <property type="term" value="C:cytoplasm"/>
    <property type="evidence" value="ECO:0007669"/>
    <property type="project" value="TreeGrafter"/>
</dbReference>
<organism evidence="2 3">
    <name type="scientific">Nonomuraea mesophila</name>
    <dbReference type="NCBI Taxonomy" id="2530382"/>
    <lineage>
        <taxon>Bacteria</taxon>
        <taxon>Bacillati</taxon>
        <taxon>Actinomycetota</taxon>
        <taxon>Actinomycetes</taxon>
        <taxon>Streptosporangiales</taxon>
        <taxon>Streptosporangiaceae</taxon>
        <taxon>Nonomuraea</taxon>
    </lineage>
</organism>
<dbReference type="AlphaFoldDB" id="A0A4R5FH01"/>
<gene>
    <name evidence="2" type="ORF">E1295_19105</name>
</gene>
<evidence type="ECO:0000313" key="2">
    <source>
        <dbReference type="EMBL" id="TDE50916.1"/>
    </source>
</evidence>
<dbReference type="InterPro" id="IPR037181">
    <property type="entry name" value="SUFU_N"/>
</dbReference>
<reference evidence="2 3" key="1">
    <citation type="submission" date="2019-03" db="EMBL/GenBank/DDBJ databases">
        <title>Draft genome sequences of novel Actinobacteria.</title>
        <authorList>
            <person name="Sahin N."/>
            <person name="Ay H."/>
            <person name="Saygin H."/>
        </authorList>
    </citation>
    <scope>NUCLEOTIDE SEQUENCE [LARGE SCALE GENOMIC DNA]</scope>
    <source>
        <strain evidence="2 3">6K102</strain>
    </source>
</reference>
<feature type="domain" description="Suppressor of fused-like" evidence="1">
    <location>
        <begin position="41"/>
        <end position="211"/>
    </location>
</feature>
<evidence type="ECO:0000259" key="1">
    <source>
        <dbReference type="Pfam" id="PF05076"/>
    </source>
</evidence>
<dbReference type="InterPro" id="IPR020941">
    <property type="entry name" value="SUFU-like_domain"/>
</dbReference>
<comment type="caution">
    <text evidence="2">The sequence shown here is derived from an EMBL/GenBank/DDBJ whole genome shotgun (WGS) entry which is preliminary data.</text>
</comment>
<sequence>MIETAQPTNGWDAINAALREHYGRDSRWPDWATQRPYNLGGPDPLDAIRNYDHDEPRPHWHMVGCGLSELYDKTSDIPDLSGWGIEFSLRVARDTEDAGPPIWAAVLLQQLARYVIAERPFAPGHTIHVASGIFNDRPGQAENTPTELAALAFAVDPDLGTIETPNGSVTFLQIAALTEAEYAAARGGNALTVLSRIEQDVPLHIVDRTRRSTL</sequence>